<accession>A0ABD0MN69</accession>
<dbReference type="Proteomes" id="UP001529510">
    <property type="component" value="Unassembled WGS sequence"/>
</dbReference>
<feature type="non-terminal residue" evidence="1">
    <location>
        <position position="1"/>
    </location>
</feature>
<keyword evidence="2" id="KW-1185">Reference proteome</keyword>
<proteinExistence type="predicted"/>
<evidence type="ECO:0000313" key="1">
    <source>
        <dbReference type="EMBL" id="KAL0149986.1"/>
    </source>
</evidence>
<gene>
    <name evidence="1" type="ORF">M9458_054645</name>
</gene>
<comment type="caution">
    <text evidence="1">The sequence shown here is derived from an EMBL/GenBank/DDBJ whole genome shotgun (WGS) entry which is preliminary data.</text>
</comment>
<name>A0ABD0MN69_CIRMR</name>
<sequence>VVVEDGSADAHIWFSSDTVCDLLTLNADQWEGLQRHVKVKGHVKVYTRGHSM</sequence>
<dbReference type="EMBL" id="JAMKFB020000308">
    <property type="protein sequence ID" value="KAL0149986.1"/>
    <property type="molecule type" value="Genomic_DNA"/>
</dbReference>
<reference evidence="1 2" key="1">
    <citation type="submission" date="2024-05" db="EMBL/GenBank/DDBJ databases">
        <title>Genome sequencing and assembly of Indian major carp, Cirrhinus mrigala (Hamilton, 1822).</title>
        <authorList>
            <person name="Mohindra V."/>
            <person name="Chowdhury L.M."/>
            <person name="Lal K."/>
            <person name="Jena J.K."/>
        </authorList>
    </citation>
    <scope>NUCLEOTIDE SEQUENCE [LARGE SCALE GENOMIC DNA]</scope>
    <source>
        <strain evidence="1">CM1030</strain>
        <tissue evidence="1">Blood</tissue>
    </source>
</reference>
<organism evidence="1 2">
    <name type="scientific">Cirrhinus mrigala</name>
    <name type="common">Mrigala</name>
    <dbReference type="NCBI Taxonomy" id="683832"/>
    <lineage>
        <taxon>Eukaryota</taxon>
        <taxon>Metazoa</taxon>
        <taxon>Chordata</taxon>
        <taxon>Craniata</taxon>
        <taxon>Vertebrata</taxon>
        <taxon>Euteleostomi</taxon>
        <taxon>Actinopterygii</taxon>
        <taxon>Neopterygii</taxon>
        <taxon>Teleostei</taxon>
        <taxon>Ostariophysi</taxon>
        <taxon>Cypriniformes</taxon>
        <taxon>Cyprinidae</taxon>
        <taxon>Labeoninae</taxon>
        <taxon>Labeonini</taxon>
        <taxon>Cirrhinus</taxon>
    </lineage>
</organism>
<dbReference type="AlphaFoldDB" id="A0ABD0MN69"/>
<evidence type="ECO:0000313" key="2">
    <source>
        <dbReference type="Proteomes" id="UP001529510"/>
    </source>
</evidence>
<protein>
    <submittedName>
        <fullName evidence="1">Uncharacterized protein</fullName>
    </submittedName>
</protein>
<feature type="non-terminal residue" evidence="1">
    <location>
        <position position="52"/>
    </location>
</feature>